<evidence type="ECO:0000313" key="1">
    <source>
        <dbReference type="EMBL" id="CAP18406.1"/>
    </source>
</evidence>
<accession>B3QZL9</accession>
<dbReference type="Proteomes" id="UP000002020">
    <property type="component" value="Chromosome"/>
</dbReference>
<keyword evidence="2" id="KW-1185">Reference proteome</keyword>
<dbReference type="AlphaFoldDB" id="B3QZL9"/>
<proteinExistence type="predicted"/>
<gene>
    <name evidence="1" type="ordered locus">ATP_00219</name>
</gene>
<evidence type="ECO:0000313" key="2">
    <source>
        <dbReference type="Proteomes" id="UP000002020"/>
    </source>
</evidence>
<sequence>MENKINEISTKSGSRLMRYLNTLNEFEKYD</sequence>
<reference evidence="1 2" key="1">
    <citation type="journal article" date="2008" name="BMC Genomics">
        <title>The linear chromosome of the plant-pathogenic mycoplasma 'Candidatus Phytoplasma mali'.</title>
        <authorList>
            <person name="Kube M."/>
            <person name="Schneider B."/>
            <person name="Kuhl H."/>
            <person name="Dandekar T."/>
            <person name="Heitmann K."/>
            <person name="Migdoll A.M."/>
            <person name="Reinhardt R."/>
            <person name="Seemueller E."/>
        </authorList>
    </citation>
    <scope>NUCLEOTIDE SEQUENCE [LARGE SCALE GENOMIC DNA]</scope>
    <source>
        <strain evidence="1 2">AT</strain>
    </source>
</reference>
<dbReference type="EMBL" id="CU469464">
    <property type="protein sequence ID" value="CAP18406.1"/>
    <property type="molecule type" value="Genomic_DNA"/>
</dbReference>
<name>B3QZL9_PHYMT</name>
<protein>
    <submittedName>
        <fullName evidence="1">Uncharacterized protein</fullName>
    </submittedName>
</protein>
<dbReference type="HOGENOM" id="CLU_3401862_0_0_14"/>
<dbReference type="KEGG" id="pml:ATP_00219"/>
<organism evidence="2">
    <name type="scientific">Phytoplasma mali (strain AT)</name>
    <dbReference type="NCBI Taxonomy" id="482235"/>
    <lineage>
        <taxon>Bacteria</taxon>
        <taxon>Bacillati</taxon>
        <taxon>Mycoplasmatota</taxon>
        <taxon>Mollicutes</taxon>
        <taxon>Acholeplasmatales</taxon>
        <taxon>Acholeplasmataceae</taxon>
        <taxon>Candidatus Phytoplasma</taxon>
        <taxon>16SrX (Apple proliferation group)</taxon>
    </lineage>
</organism>